<dbReference type="GO" id="GO:0003676">
    <property type="term" value="F:nucleic acid binding"/>
    <property type="evidence" value="ECO:0007669"/>
    <property type="project" value="InterPro"/>
</dbReference>
<dbReference type="Gene3D" id="3.40.1350.10">
    <property type="match status" value="1"/>
</dbReference>
<proteinExistence type="predicted"/>
<dbReference type="InterPro" id="IPR011856">
    <property type="entry name" value="tRNA_endonuc-like_dom_sf"/>
</dbReference>
<evidence type="ECO:0000313" key="1">
    <source>
        <dbReference type="EMBL" id="CAB4139755.1"/>
    </source>
</evidence>
<dbReference type="EMBL" id="LR796367">
    <property type="protein sequence ID" value="CAB4139755.1"/>
    <property type="molecule type" value="Genomic_DNA"/>
</dbReference>
<sequence>MRRAAKVDANQGEIVNVFRNMGCAVLPLHAVGKGCPDLLISTANINILVEIKDGSKPPSQRLLTPDQQKFHMNWKGPLFVIKSTQEAIDLVNGIRA</sequence>
<reference evidence="1" key="1">
    <citation type="submission" date="2020-04" db="EMBL/GenBank/DDBJ databases">
        <authorList>
            <person name="Chiriac C."/>
            <person name="Salcher M."/>
            <person name="Ghai R."/>
            <person name="Kavagutti S V."/>
        </authorList>
    </citation>
    <scope>NUCLEOTIDE SEQUENCE</scope>
</reference>
<gene>
    <name evidence="1" type="ORF">UFOVP353_19</name>
</gene>
<protein>
    <recommendedName>
        <fullName evidence="2">VRR-NUC domain containing protein</fullName>
    </recommendedName>
</protein>
<organism evidence="1">
    <name type="scientific">uncultured Caudovirales phage</name>
    <dbReference type="NCBI Taxonomy" id="2100421"/>
    <lineage>
        <taxon>Viruses</taxon>
        <taxon>Duplodnaviria</taxon>
        <taxon>Heunggongvirae</taxon>
        <taxon>Uroviricota</taxon>
        <taxon>Caudoviricetes</taxon>
        <taxon>Peduoviridae</taxon>
        <taxon>Maltschvirus</taxon>
        <taxon>Maltschvirus maltsch</taxon>
    </lineage>
</organism>
<name>A0A6J5LYX7_9CAUD</name>
<accession>A0A6J5LYX7</accession>
<evidence type="ECO:0008006" key="2">
    <source>
        <dbReference type="Google" id="ProtNLM"/>
    </source>
</evidence>